<feature type="domain" description="TM2" evidence="6">
    <location>
        <begin position="48"/>
        <end position="92"/>
    </location>
</feature>
<protein>
    <submittedName>
        <fullName evidence="7">TM2 domain-containing protein</fullName>
    </submittedName>
</protein>
<evidence type="ECO:0000313" key="7">
    <source>
        <dbReference type="EMBL" id="SMO66256.1"/>
    </source>
</evidence>
<keyword evidence="2 5" id="KW-0812">Transmembrane</keyword>
<dbReference type="RefSeq" id="WP_142533325.1">
    <property type="nucleotide sequence ID" value="NZ_FXTB01000004.1"/>
</dbReference>
<evidence type="ECO:0000256" key="3">
    <source>
        <dbReference type="ARBA" id="ARBA00022989"/>
    </source>
</evidence>
<evidence type="ECO:0000259" key="6">
    <source>
        <dbReference type="Pfam" id="PF05154"/>
    </source>
</evidence>
<dbReference type="Pfam" id="PF05154">
    <property type="entry name" value="TM2"/>
    <property type="match status" value="1"/>
</dbReference>
<evidence type="ECO:0000256" key="4">
    <source>
        <dbReference type="ARBA" id="ARBA00023136"/>
    </source>
</evidence>
<feature type="transmembrane region" description="Helical" evidence="5">
    <location>
        <begin position="73"/>
        <end position="94"/>
    </location>
</feature>
<comment type="subcellular location">
    <subcellularLocation>
        <location evidence="1">Membrane</location>
        <topology evidence="1">Multi-pass membrane protein</topology>
    </subcellularLocation>
</comment>
<name>A0A521D3I2_SACCC</name>
<accession>A0A521D3I2</accession>
<dbReference type="GO" id="GO:0016020">
    <property type="term" value="C:membrane"/>
    <property type="evidence" value="ECO:0007669"/>
    <property type="project" value="UniProtKB-SubCell"/>
</dbReference>
<dbReference type="EMBL" id="FXTB01000004">
    <property type="protein sequence ID" value="SMO66256.1"/>
    <property type="molecule type" value="Genomic_DNA"/>
</dbReference>
<evidence type="ECO:0000256" key="2">
    <source>
        <dbReference type="ARBA" id="ARBA00022692"/>
    </source>
</evidence>
<keyword evidence="4 5" id="KW-0472">Membrane</keyword>
<keyword evidence="8" id="KW-1185">Reference proteome</keyword>
<evidence type="ECO:0000256" key="5">
    <source>
        <dbReference type="SAM" id="Phobius"/>
    </source>
</evidence>
<dbReference type="InterPro" id="IPR007829">
    <property type="entry name" value="TM2"/>
</dbReference>
<organism evidence="7 8">
    <name type="scientific">Saccharicrinis carchari</name>
    <dbReference type="NCBI Taxonomy" id="1168039"/>
    <lineage>
        <taxon>Bacteria</taxon>
        <taxon>Pseudomonadati</taxon>
        <taxon>Bacteroidota</taxon>
        <taxon>Bacteroidia</taxon>
        <taxon>Marinilabiliales</taxon>
        <taxon>Marinilabiliaceae</taxon>
        <taxon>Saccharicrinis</taxon>
    </lineage>
</organism>
<proteinExistence type="predicted"/>
<evidence type="ECO:0000313" key="8">
    <source>
        <dbReference type="Proteomes" id="UP000319040"/>
    </source>
</evidence>
<dbReference type="Proteomes" id="UP000319040">
    <property type="component" value="Unassembled WGS sequence"/>
</dbReference>
<evidence type="ECO:0000256" key="1">
    <source>
        <dbReference type="ARBA" id="ARBA00004141"/>
    </source>
</evidence>
<dbReference type="AlphaFoldDB" id="A0A521D3I2"/>
<reference evidence="7 8" key="1">
    <citation type="submission" date="2017-05" db="EMBL/GenBank/DDBJ databases">
        <authorList>
            <person name="Varghese N."/>
            <person name="Submissions S."/>
        </authorList>
    </citation>
    <scope>NUCLEOTIDE SEQUENCE [LARGE SCALE GENOMIC DNA]</scope>
    <source>
        <strain evidence="7 8">DSM 27040</strain>
    </source>
</reference>
<keyword evidence="3 5" id="KW-1133">Transmembrane helix</keyword>
<dbReference type="OrthoDB" id="9816361at2"/>
<gene>
    <name evidence="7" type="ORF">SAMN06265379_104175</name>
</gene>
<sequence>MNRIINYFPELDMQEATFIDALLKDNTDNEVEKFAVLYRSRRKDPQLILILAAIGLLGISGIHRFIINQIGMGILYFFTAGLCLIGTIVDMVNYKSLALEHNQKVAQELKAYMSMIR</sequence>
<feature type="transmembrane region" description="Helical" evidence="5">
    <location>
        <begin position="47"/>
        <end position="67"/>
    </location>
</feature>